<protein>
    <recommendedName>
        <fullName evidence="2">25S rRNA (uridine-N(3))-methyltransferase BMT5-like domain-containing protein</fullName>
    </recommendedName>
</protein>
<dbReference type="Pfam" id="PF10354">
    <property type="entry name" value="BMT5-like"/>
    <property type="match status" value="1"/>
</dbReference>
<evidence type="ECO:0000313" key="3">
    <source>
        <dbReference type="EMBL" id="EJK75827.1"/>
    </source>
</evidence>
<name>K0TQC9_THAOC</name>
<dbReference type="InterPro" id="IPR019446">
    <property type="entry name" value="BMT5-like"/>
</dbReference>
<dbReference type="OrthoDB" id="273345at2759"/>
<sequence length="455" mass="51741">MQHVRRLAAVWKSVEDLDYRSPHFQIPDSASVTADGWSPRRMTSDRWLLLGEGDFTYSLDVCRYLAKAQMADDESTDALTSLTATGIDSRDELRAKYRDCDHTLRGIVACGVHDRMETKVLHQINAVQVDANSIPISYDRVMFHHPHLGREDAQLHSRLMKHLFHAVSNRWLGHRGLFYLTLVKGQYERWDCAEAASRSKFALLRRGEFNPPPAPEPGQNTYYVLRRHQSGRSFASRRRMLGQESTSQGDSETLVFYRCGDFAGTTQTEDFGMLPWEKMKPKGGRKLDLILAWKARKRSKKKRKMKGGEFSETCTPVTDSASTAGPLVCSLCESRGQPRVFDSRQALEAHQRAKHGENQSIKPDWTRDGHERRSRVAPEGPQTSTGHCPICDLTFWSEEDRLCHETEFTPTPTTSSPGGDHGVQTCSFCSKPFRDIRARLQHENFCSKALPRIED</sequence>
<dbReference type="AlphaFoldDB" id="K0TQC9"/>
<keyword evidence="4" id="KW-1185">Reference proteome</keyword>
<organism evidence="3 4">
    <name type="scientific">Thalassiosira oceanica</name>
    <name type="common">Marine diatom</name>
    <dbReference type="NCBI Taxonomy" id="159749"/>
    <lineage>
        <taxon>Eukaryota</taxon>
        <taxon>Sar</taxon>
        <taxon>Stramenopiles</taxon>
        <taxon>Ochrophyta</taxon>
        <taxon>Bacillariophyta</taxon>
        <taxon>Coscinodiscophyceae</taxon>
        <taxon>Thalassiosirophycidae</taxon>
        <taxon>Thalassiosirales</taxon>
        <taxon>Thalassiosiraceae</taxon>
        <taxon>Thalassiosira</taxon>
    </lineage>
</organism>
<dbReference type="Proteomes" id="UP000266841">
    <property type="component" value="Unassembled WGS sequence"/>
</dbReference>
<proteinExistence type="predicted"/>
<comment type="caution">
    <text evidence="3">The sequence shown here is derived from an EMBL/GenBank/DDBJ whole genome shotgun (WGS) entry which is preliminary data.</text>
</comment>
<evidence type="ECO:0000256" key="1">
    <source>
        <dbReference type="SAM" id="MobiDB-lite"/>
    </source>
</evidence>
<dbReference type="GO" id="GO:0070042">
    <property type="term" value="F:rRNA (uridine-N3-)-methyltransferase activity"/>
    <property type="evidence" value="ECO:0007669"/>
    <property type="project" value="InterPro"/>
</dbReference>
<evidence type="ECO:0000313" key="4">
    <source>
        <dbReference type="Proteomes" id="UP000266841"/>
    </source>
</evidence>
<evidence type="ECO:0000259" key="2">
    <source>
        <dbReference type="Pfam" id="PF10354"/>
    </source>
</evidence>
<accession>K0TQC9</accession>
<dbReference type="OMA" id="QHENFCS"/>
<feature type="region of interest" description="Disordered" evidence="1">
    <location>
        <begin position="350"/>
        <end position="383"/>
    </location>
</feature>
<feature type="compositionally biased region" description="Basic and acidic residues" evidence="1">
    <location>
        <begin position="364"/>
        <end position="376"/>
    </location>
</feature>
<dbReference type="GO" id="GO:0070475">
    <property type="term" value="P:rRNA base methylation"/>
    <property type="evidence" value="ECO:0007669"/>
    <property type="project" value="InterPro"/>
</dbReference>
<feature type="domain" description="25S rRNA (uridine-N(3))-methyltransferase BMT5-like" evidence="2">
    <location>
        <begin position="48"/>
        <end position="211"/>
    </location>
</feature>
<dbReference type="EMBL" id="AGNL01002700">
    <property type="protein sequence ID" value="EJK75827.1"/>
    <property type="molecule type" value="Genomic_DNA"/>
</dbReference>
<reference evidence="3 4" key="1">
    <citation type="journal article" date="2012" name="Genome Biol.">
        <title>Genome and low-iron response of an oceanic diatom adapted to chronic iron limitation.</title>
        <authorList>
            <person name="Lommer M."/>
            <person name="Specht M."/>
            <person name="Roy A.S."/>
            <person name="Kraemer L."/>
            <person name="Andreson R."/>
            <person name="Gutowska M.A."/>
            <person name="Wolf J."/>
            <person name="Bergner S.V."/>
            <person name="Schilhabel M.B."/>
            <person name="Klostermeier U.C."/>
            <person name="Beiko R.G."/>
            <person name="Rosenstiel P."/>
            <person name="Hippler M."/>
            <person name="Laroche J."/>
        </authorList>
    </citation>
    <scope>NUCLEOTIDE SEQUENCE [LARGE SCALE GENOMIC DNA]</scope>
    <source>
        <strain evidence="3 4">CCMP1005</strain>
    </source>
</reference>
<dbReference type="eggNOG" id="ENOG502SEW9">
    <property type="taxonomic scope" value="Eukaryota"/>
</dbReference>
<gene>
    <name evidence="3" type="ORF">THAOC_02439</name>
</gene>